<dbReference type="KEGG" id="amog:QRX60_43070"/>
<reference evidence="1 2" key="1">
    <citation type="submission" date="2023-06" db="EMBL/GenBank/DDBJ databases">
        <authorList>
            <person name="Oyuntsetseg B."/>
            <person name="Kim S.B."/>
        </authorList>
    </citation>
    <scope>NUCLEOTIDE SEQUENCE [LARGE SCALE GENOMIC DNA]</scope>
    <source>
        <strain evidence="1 2">4-36</strain>
    </source>
</reference>
<accession>A0A9Y2JPT0</accession>
<organism evidence="1 2">
    <name type="scientific">Amycolatopsis mongoliensis</name>
    <dbReference type="NCBI Taxonomy" id="715475"/>
    <lineage>
        <taxon>Bacteria</taxon>
        <taxon>Bacillati</taxon>
        <taxon>Actinomycetota</taxon>
        <taxon>Actinomycetes</taxon>
        <taxon>Pseudonocardiales</taxon>
        <taxon>Pseudonocardiaceae</taxon>
        <taxon>Amycolatopsis</taxon>
    </lineage>
</organism>
<dbReference type="EMBL" id="CP127295">
    <property type="protein sequence ID" value="WIY00769.1"/>
    <property type="molecule type" value="Genomic_DNA"/>
</dbReference>
<evidence type="ECO:0000313" key="2">
    <source>
        <dbReference type="Proteomes" id="UP001239397"/>
    </source>
</evidence>
<dbReference type="Proteomes" id="UP001239397">
    <property type="component" value="Chromosome"/>
</dbReference>
<proteinExistence type="predicted"/>
<name>A0A9Y2JPT0_9PSEU</name>
<gene>
    <name evidence="1" type="ORF">QRX60_43070</name>
</gene>
<evidence type="ECO:0008006" key="3">
    <source>
        <dbReference type="Google" id="ProtNLM"/>
    </source>
</evidence>
<keyword evidence="2" id="KW-1185">Reference proteome</keyword>
<protein>
    <recommendedName>
        <fullName evidence="3">DUF2180 family protein</fullName>
    </recommendedName>
</protein>
<evidence type="ECO:0000313" key="1">
    <source>
        <dbReference type="EMBL" id="WIY00769.1"/>
    </source>
</evidence>
<sequence length="88" mass="9183">MNCLQCLVLNQKDTPAVVVCHDCGAAVCLQHAWISHTPGHPAGLVPGEPAGRTLRCNVCAAGHRREHPAADPVLVAAHPCADDPTCLC</sequence>
<dbReference type="AlphaFoldDB" id="A0A9Y2JPT0"/>
<dbReference type="RefSeq" id="WP_285997231.1">
    <property type="nucleotide sequence ID" value="NZ_CP127295.1"/>
</dbReference>